<feature type="region of interest" description="Disordered" evidence="1">
    <location>
        <begin position="1"/>
        <end position="26"/>
    </location>
</feature>
<reference evidence="2" key="1">
    <citation type="journal article" date="2022" name="bioRxiv">
        <title>Sequencing and chromosome-scale assembly of the giantPleurodeles waltlgenome.</title>
        <authorList>
            <person name="Brown T."/>
            <person name="Elewa A."/>
            <person name="Iarovenko S."/>
            <person name="Subramanian E."/>
            <person name="Araus A.J."/>
            <person name="Petzold A."/>
            <person name="Susuki M."/>
            <person name="Suzuki K.-i.T."/>
            <person name="Hayashi T."/>
            <person name="Toyoda A."/>
            <person name="Oliveira C."/>
            <person name="Osipova E."/>
            <person name="Leigh N.D."/>
            <person name="Simon A."/>
            <person name="Yun M.H."/>
        </authorList>
    </citation>
    <scope>NUCLEOTIDE SEQUENCE</scope>
    <source>
        <strain evidence="2">20211129_DDA</strain>
        <tissue evidence="2">Liver</tissue>
    </source>
</reference>
<accession>A0AAV7RSR1</accession>
<keyword evidence="3" id="KW-1185">Reference proteome</keyword>
<protein>
    <submittedName>
        <fullName evidence="2">Uncharacterized protein</fullName>
    </submittedName>
</protein>
<evidence type="ECO:0000313" key="2">
    <source>
        <dbReference type="EMBL" id="KAJ1154592.1"/>
    </source>
</evidence>
<gene>
    <name evidence="2" type="ORF">NDU88_007338</name>
</gene>
<organism evidence="2 3">
    <name type="scientific">Pleurodeles waltl</name>
    <name type="common">Iberian ribbed newt</name>
    <dbReference type="NCBI Taxonomy" id="8319"/>
    <lineage>
        <taxon>Eukaryota</taxon>
        <taxon>Metazoa</taxon>
        <taxon>Chordata</taxon>
        <taxon>Craniata</taxon>
        <taxon>Vertebrata</taxon>
        <taxon>Euteleostomi</taxon>
        <taxon>Amphibia</taxon>
        <taxon>Batrachia</taxon>
        <taxon>Caudata</taxon>
        <taxon>Salamandroidea</taxon>
        <taxon>Salamandridae</taxon>
        <taxon>Pleurodelinae</taxon>
        <taxon>Pleurodeles</taxon>
    </lineage>
</organism>
<evidence type="ECO:0000313" key="3">
    <source>
        <dbReference type="Proteomes" id="UP001066276"/>
    </source>
</evidence>
<evidence type="ECO:0000256" key="1">
    <source>
        <dbReference type="SAM" id="MobiDB-lite"/>
    </source>
</evidence>
<name>A0AAV7RSR1_PLEWA</name>
<sequence>MGEDLPDGAPQLGEENLRQGATSALGSKAQSFHLSLTGDRTQLLHVPIEQWGNLDMRYRDQPKRRGDLIAR</sequence>
<proteinExistence type="predicted"/>
<dbReference type="Proteomes" id="UP001066276">
    <property type="component" value="Chromosome 5"/>
</dbReference>
<dbReference type="AlphaFoldDB" id="A0AAV7RSR1"/>
<comment type="caution">
    <text evidence="2">The sequence shown here is derived from an EMBL/GenBank/DDBJ whole genome shotgun (WGS) entry which is preliminary data.</text>
</comment>
<dbReference type="EMBL" id="JANPWB010000009">
    <property type="protein sequence ID" value="KAJ1154592.1"/>
    <property type="molecule type" value="Genomic_DNA"/>
</dbReference>